<feature type="domain" description="EAL" evidence="2">
    <location>
        <begin position="491"/>
        <end position="746"/>
    </location>
</feature>
<dbReference type="InterPro" id="IPR001633">
    <property type="entry name" value="EAL_dom"/>
</dbReference>
<evidence type="ECO:0000256" key="1">
    <source>
        <dbReference type="SAM" id="Phobius"/>
    </source>
</evidence>
<dbReference type="Pfam" id="PF00990">
    <property type="entry name" value="GGDEF"/>
    <property type="match status" value="1"/>
</dbReference>
<dbReference type="CDD" id="cd01007">
    <property type="entry name" value="PBP2_BvgS_HisK_like"/>
    <property type="match status" value="1"/>
</dbReference>
<dbReference type="InterPro" id="IPR001638">
    <property type="entry name" value="Solute-binding_3/MltF_N"/>
</dbReference>
<dbReference type="Gene3D" id="3.20.20.450">
    <property type="entry name" value="EAL domain"/>
    <property type="match status" value="1"/>
</dbReference>
<dbReference type="EMBL" id="QGKL01000029">
    <property type="protein sequence ID" value="PWQ96332.1"/>
    <property type="molecule type" value="Genomic_DNA"/>
</dbReference>
<keyword evidence="1" id="KW-0472">Membrane</keyword>
<dbReference type="AlphaFoldDB" id="A0A317CJ33"/>
<dbReference type="PANTHER" id="PTHR44757:SF2">
    <property type="entry name" value="BIOFILM ARCHITECTURE MAINTENANCE PROTEIN MBAA"/>
    <property type="match status" value="1"/>
</dbReference>
<comment type="caution">
    <text evidence="4">The sequence shown here is derived from an EMBL/GenBank/DDBJ whole genome shotgun (WGS) entry which is preliminary data.</text>
</comment>
<dbReference type="Gene3D" id="3.40.190.10">
    <property type="entry name" value="Periplasmic binding protein-like II"/>
    <property type="match status" value="2"/>
</dbReference>
<dbReference type="InterPro" id="IPR029787">
    <property type="entry name" value="Nucleotide_cyclase"/>
</dbReference>
<dbReference type="InterPro" id="IPR000160">
    <property type="entry name" value="GGDEF_dom"/>
</dbReference>
<dbReference type="Pfam" id="PF00563">
    <property type="entry name" value="EAL"/>
    <property type="match status" value="1"/>
</dbReference>
<dbReference type="SMART" id="SM00052">
    <property type="entry name" value="EAL"/>
    <property type="match status" value="1"/>
</dbReference>
<dbReference type="InterPro" id="IPR035919">
    <property type="entry name" value="EAL_sf"/>
</dbReference>
<dbReference type="SMART" id="SM00267">
    <property type="entry name" value="GGDEF"/>
    <property type="match status" value="1"/>
</dbReference>
<dbReference type="CDD" id="cd01949">
    <property type="entry name" value="GGDEF"/>
    <property type="match status" value="1"/>
</dbReference>
<organism evidence="4 5">
    <name type="scientific">Leucothrix arctica</name>
    <dbReference type="NCBI Taxonomy" id="1481894"/>
    <lineage>
        <taxon>Bacteria</taxon>
        <taxon>Pseudomonadati</taxon>
        <taxon>Pseudomonadota</taxon>
        <taxon>Gammaproteobacteria</taxon>
        <taxon>Thiotrichales</taxon>
        <taxon>Thiotrichaceae</taxon>
        <taxon>Leucothrix</taxon>
    </lineage>
</organism>
<keyword evidence="5" id="KW-1185">Reference proteome</keyword>
<dbReference type="RefSeq" id="WP_109823304.1">
    <property type="nucleotide sequence ID" value="NZ_QGKL01000029.1"/>
</dbReference>
<dbReference type="SMART" id="SM00062">
    <property type="entry name" value="PBPb"/>
    <property type="match status" value="1"/>
</dbReference>
<dbReference type="CDD" id="cd01948">
    <property type="entry name" value="EAL"/>
    <property type="match status" value="1"/>
</dbReference>
<name>A0A317CJ33_9GAMM</name>
<sequence>MIRNLTNTSLKMVCIILFYLSSVYANLSLAAPERSLNLNLHEEAWLLDNPTIRLGIDRAFPPFGSIDKDNNYTGFTADIMALIAQKLDIEFDIKKQTPWSDTIKLAQQSEIDMVAGLVITPDRANYLHFTSSYIKNPSIIVNNLDKNGYIGNLKNLYGKTVAVEKGSFSSDVLARDHPEIKLQQVKNTEVALELVSKGKADAYVGNAVTASFLSRRLGLNNLFFSGNTEYSSDHSIGIVKPNLLLTSIMEKALASIDLETREQTANKWFGLRVRPHIQRNTAITLGSLAALLLSIAAIWIYTLNRTKKALSLSEQKIRQQANFDSLTGLLNRRHFNKVLAEEMDKTTINPFALLFLDISQFKEVNDTLGHSIGDILLKRVSRRIKNSVRTSDIVARLGGDEFIIIVKRVNSRETIEKVAQTVRAALKSEFMIEGHSIHISSSIGVTLYPQDARTHDEILINVDQAMNASKQRGPDSFTFFDESMRDALRLKNATLRDLNSARKKGQFELFYQPIINFETGQITKTEALIRWQHPERGMIGPMDFVMLAEESGLIHEMGEWIFETATQQVAEWRKQFSPNLQVSINTSPLQYRENGIDVKDWQQQLEALNLSGSALVLEITENLLMDTSNSVKGKLKELSNAGLEVAIDDFGTGYSSLSYMKKFDIDYLKIDQSFVKNLTADSEDMALCEAIIVMAHKLGCKVVAEGIETEQQCSLLKQAGCDFGQGYLFSRPINAAGFEVLLKNGQHTLDPTASPQISLHI</sequence>
<evidence type="ECO:0008006" key="6">
    <source>
        <dbReference type="Google" id="ProtNLM"/>
    </source>
</evidence>
<evidence type="ECO:0000313" key="5">
    <source>
        <dbReference type="Proteomes" id="UP000245506"/>
    </source>
</evidence>
<feature type="domain" description="GGDEF" evidence="3">
    <location>
        <begin position="349"/>
        <end position="482"/>
    </location>
</feature>
<reference evidence="4 5" key="1">
    <citation type="submission" date="2018-05" db="EMBL/GenBank/DDBJ databases">
        <title>Leucothrix arctica sp. nov., isolated from Arctic seawater.</title>
        <authorList>
            <person name="Choi A."/>
            <person name="Baek K."/>
        </authorList>
    </citation>
    <scope>NUCLEOTIDE SEQUENCE [LARGE SCALE GENOMIC DNA]</scope>
    <source>
        <strain evidence="4 5">IMCC9719</strain>
    </source>
</reference>
<evidence type="ECO:0000259" key="2">
    <source>
        <dbReference type="PROSITE" id="PS50883"/>
    </source>
</evidence>
<dbReference type="PROSITE" id="PS50883">
    <property type="entry name" value="EAL"/>
    <property type="match status" value="1"/>
</dbReference>
<dbReference type="SUPFAM" id="SSF53850">
    <property type="entry name" value="Periplasmic binding protein-like II"/>
    <property type="match status" value="1"/>
</dbReference>
<evidence type="ECO:0000259" key="3">
    <source>
        <dbReference type="PROSITE" id="PS50887"/>
    </source>
</evidence>
<dbReference type="PANTHER" id="PTHR44757">
    <property type="entry name" value="DIGUANYLATE CYCLASE DGCP"/>
    <property type="match status" value="1"/>
</dbReference>
<dbReference type="PROSITE" id="PS50887">
    <property type="entry name" value="GGDEF"/>
    <property type="match status" value="1"/>
</dbReference>
<gene>
    <name evidence="4" type="ORF">DKT75_10130</name>
</gene>
<dbReference type="InterPro" id="IPR052155">
    <property type="entry name" value="Biofilm_reg_signaling"/>
</dbReference>
<dbReference type="SUPFAM" id="SSF55073">
    <property type="entry name" value="Nucleotide cyclase"/>
    <property type="match status" value="1"/>
</dbReference>
<keyword evidence="1" id="KW-0812">Transmembrane</keyword>
<protein>
    <recommendedName>
        <fullName evidence="6">Diguanylate cyclase</fullName>
    </recommendedName>
</protein>
<dbReference type="Pfam" id="PF00497">
    <property type="entry name" value="SBP_bac_3"/>
    <property type="match status" value="1"/>
</dbReference>
<proteinExistence type="predicted"/>
<dbReference type="InterPro" id="IPR043128">
    <property type="entry name" value="Rev_trsase/Diguanyl_cyclase"/>
</dbReference>
<dbReference type="NCBIfam" id="TIGR00254">
    <property type="entry name" value="GGDEF"/>
    <property type="match status" value="1"/>
</dbReference>
<dbReference type="OrthoDB" id="9813913at2"/>
<dbReference type="SUPFAM" id="SSF141868">
    <property type="entry name" value="EAL domain-like"/>
    <property type="match status" value="1"/>
</dbReference>
<feature type="transmembrane region" description="Helical" evidence="1">
    <location>
        <begin position="282"/>
        <end position="303"/>
    </location>
</feature>
<evidence type="ECO:0000313" key="4">
    <source>
        <dbReference type="EMBL" id="PWQ96332.1"/>
    </source>
</evidence>
<dbReference type="Proteomes" id="UP000245506">
    <property type="component" value="Unassembled WGS sequence"/>
</dbReference>
<accession>A0A317CJ33</accession>
<keyword evidence="1" id="KW-1133">Transmembrane helix</keyword>
<dbReference type="Gene3D" id="3.30.70.270">
    <property type="match status" value="1"/>
</dbReference>